<dbReference type="AlphaFoldDB" id="A0A1I0ELK5"/>
<dbReference type="Proteomes" id="UP000199568">
    <property type="component" value="Unassembled WGS sequence"/>
</dbReference>
<organism evidence="1 2">
    <name type="scientific">Natronincola peptidivorans</name>
    <dbReference type="NCBI Taxonomy" id="426128"/>
    <lineage>
        <taxon>Bacteria</taxon>
        <taxon>Bacillati</taxon>
        <taxon>Bacillota</taxon>
        <taxon>Clostridia</taxon>
        <taxon>Peptostreptococcales</taxon>
        <taxon>Natronincolaceae</taxon>
        <taxon>Natronincola</taxon>
    </lineage>
</organism>
<accession>A0A1I0ELK5</accession>
<protein>
    <submittedName>
        <fullName evidence="1">PLD-like domain-containing protein</fullName>
    </submittedName>
</protein>
<dbReference type="SUPFAM" id="SSF56024">
    <property type="entry name" value="Phospholipase D/nuclease"/>
    <property type="match status" value="1"/>
</dbReference>
<dbReference type="Gene3D" id="3.30.870.10">
    <property type="entry name" value="Endonuclease Chain A"/>
    <property type="match status" value="1"/>
</dbReference>
<dbReference type="EMBL" id="FOHU01000011">
    <property type="protein sequence ID" value="SET46120.1"/>
    <property type="molecule type" value="Genomic_DNA"/>
</dbReference>
<evidence type="ECO:0000313" key="2">
    <source>
        <dbReference type="Proteomes" id="UP000199568"/>
    </source>
</evidence>
<name>A0A1I0ELK5_9FIRM</name>
<reference evidence="1 2" key="1">
    <citation type="submission" date="2016-10" db="EMBL/GenBank/DDBJ databases">
        <authorList>
            <person name="de Groot N.N."/>
        </authorList>
    </citation>
    <scope>NUCLEOTIDE SEQUENCE [LARGE SCALE GENOMIC DNA]</scope>
    <source>
        <strain evidence="1 2">DSM 18979</strain>
    </source>
</reference>
<gene>
    <name evidence="1" type="ORF">SAMN05660297_02469</name>
</gene>
<dbReference type="OrthoDB" id="9802848at2"/>
<evidence type="ECO:0000313" key="1">
    <source>
        <dbReference type="EMBL" id="SET46120.1"/>
    </source>
</evidence>
<sequence length="404" mass="46371">MFYIQDGRFSGSLTTHEAILTAATSTQNMLDYGAGVFAFATSGGTSLIFEDQVIRDFLSNNPFTLIVGIDDITNTNTLNKLRELRDLYQPNLEVKVFCDNDSGSLFHPKFIWFKVDGELRLIVGSGNLTEKGLRRNKEAFTINNLTNDELNDFEEYWNLWVSQNNDKLRDLDDEEVIRRAARNATRFARGRRLELELEMEEEEDTPCEVRNEPLITEPVNDEVIPIEVVDTDTPFVPEILDAEDYGAWTIEDNLEVLIAEIPNSGNRWKQANFNRAVFEGFFGGIAGVNEERRILLRNVSITGILEELEVRPTVSVRSQNYRVELAAASGIEYPEGDNRPIGIFIKVATRSFIYSLIMPDHDIYNEVIVYLNNYQPRVGIRMRRYLTDVEDLRENCPNLNFWLI</sequence>
<dbReference type="STRING" id="426128.SAMN05660297_02469"/>
<dbReference type="RefSeq" id="WP_090444444.1">
    <property type="nucleotide sequence ID" value="NZ_FOHU01000011.1"/>
</dbReference>
<proteinExistence type="predicted"/>
<keyword evidence="2" id="KW-1185">Reference proteome</keyword>
<dbReference type="CDD" id="cd09117">
    <property type="entry name" value="PLDc_Bfil_DEXD_like"/>
    <property type="match status" value="1"/>
</dbReference>